<dbReference type="Proteomes" id="UP000050424">
    <property type="component" value="Unassembled WGS sequence"/>
</dbReference>
<dbReference type="AlphaFoldDB" id="A0A0P7B1Q4"/>
<keyword evidence="3" id="KW-0285">Flavoprotein</keyword>
<feature type="signal peptide" evidence="6">
    <location>
        <begin position="1"/>
        <end position="22"/>
    </location>
</feature>
<evidence type="ECO:0000313" key="8">
    <source>
        <dbReference type="EMBL" id="KPM43794.1"/>
    </source>
</evidence>
<dbReference type="InterPro" id="IPR006094">
    <property type="entry name" value="Oxid_FAD_bind_N"/>
</dbReference>
<dbReference type="SUPFAM" id="SSF56176">
    <property type="entry name" value="FAD-binding/transporter-associated domain-like"/>
    <property type="match status" value="1"/>
</dbReference>
<proteinExistence type="inferred from homology"/>
<dbReference type="EMBL" id="LKCW01000027">
    <property type="protein sequence ID" value="KPM43794.1"/>
    <property type="molecule type" value="Genomic_DNA"/>
</dbReference>
<dbReference type="PROSITE" id="PS51387">
    <property type="entry name" value="FAD_PCMH"/>
    <property type="match status" value="1"/>
</dbReference>
<evidence type="ECO:0000256" key="2">
    <source>
        <dbReference type="ARBA" id="ARBA00005466"/>
    </source>
</evidence>
<dbReference type="PANTHER" id="PTHR42973:SF39">
    <property type="entry name" value="FAD-BINDING PCMH-TYPE DOMAIN-CONTAINING PROTEIN"/>
    <property type="match status" value="1"/>
</dbReference>
<organism evidence="8 9">
    <name type="scientific">Neonectria ditissima</name>
    <dbReference type="NCBI Taxonomy" id="78410"/>
    <lineage>
        <taxon>Eukaryota</taxon>
        <taxon>Fungi</taxon>
        <taxon>Dikarya</taxon>
        <taxon>Ascomycota</taxon>
        <taxon>Pezizomycotina</taxon>
        <taxon>Sordariomycetes</taxon>
        <taxon>Hypocreomycetidae</taxon>
        <taxon>Hypocreales</taxon>
        <taxon>Nectriaceae</taxon>
        <taxon>Neonectria</taxon>
    </lineage>
</organism>
<dbReference type="PANTHER" id="PTHR42973">
    <property type="entry name" value="BINDING OXIDOREDUCTASE, PUTATIVE (AFU_ORTHOLOGUE AFUA_1G17690)-RELATED"/>
    <property type="match status" value="1"/>
</dbReference>
<dbReference type="Pfam" id="PF01565">
    <property type="entry name" value="FAD_binding_4"/>
    <property type="match status" value="1"/>
</dbReference>
<keyword evidence="9" id="KW-1185">Reference proteome</keyword>
<comment type="caution">
    <text evidence="8">The sequence shown here is derived from an EMBL/GenBank/DDBJ whole genome shotgun (WGS) entry which is preliminary data.</text>
</comment>
<name>A0A0P7B1Q4_9HYPO</name>
<dbReference type="Gene3D" id="3.30.465.10">
    <property type="match status" value="1"/>
</dbReference>
<dbReference type="STRING" id="78410.A0A0P7B1Q4"/>
<evidence type="ECO:0000259" key="7">
    <source>
        <dbReference type="PROSITE" id="PS51387"/>
    </source>
</evidence>
<comment type="cofactor">
    <cofactor evidence="1">
        <name>FAD</name>
        <dbReference type="ChEBI" id="CHEBI:57692"/>
    </cofactor>
</comment>
<feature type="domain" description="FAD-binding PCMH-type" evidence="7">
    <location>
        <begin position="60"/>
        <end position="232"/>
    </location>
</feature>
<dbReference type="InterPro" id="IPR050416">
    <property type="entry name" value="FAD-linked_Oxidoreductase"/>
</dbReference>
<evidence type="ECO:0000313" key="9">
    <source>
        <dbReference type="Proteomes" id="UP000050424"/>
    </source>
</evidence>
<sequence length="494" mass="53086">MAFRTLSWLVFGLIAQASTSLAVPTKRDALTSCLSSAKVAFDVKGSADWTQDGTAYNLRLQYEAAAIAVPTSVSQISAAVACGAKHGVKVSAKSGGHSYTSFGFGGEDGHLVIELDRMYGVTLAKDGTAKIQPGARLGHVATELYNQGKRAISHGTCPGVGVGGHVLHGGYGMVSRKYGLALDWIKGATVVLADGTIVRCSATQRPSLFWAVRGAGSSFGIVAELEFNTFPAPQQVTYFDITLNWNQQTAPQGLLNVQEFGKTMPGELTMQAFISKDGYRLDGAFVGDEASLRKAIQPLLTKLGTQLADAKTLGWLDLVAHFAGSGDVNPTSASYNAHDTFYATSIVAPALTSSQFKSFVNYVSTTGATTSHSWWIQMDIHGGQHSAVTKPKTTDTAYVHRDKLLLFQLYGSVPQGQKYPSDGFSLMKGFRRSITSTIPDGKWGMYVNYADSQVSSSEAPPLYWGQNLPRLQNIKANYDPKNIFRNPQSIKPVL</sequence>
<evidence type="ECO:0000256" key="4">
    <source>
        <dbReference type="ARBA" id="ARBA00022827"/>
    </source>
</evidence>
<evidence type="ECO:0000256" key="5">
    <source>
        <dbReference type="ARBA" id="ARBA00023002"/>
    </source>
</evidence>
<dbReference type="GO" id="GO:0071949">
    <property type="term" value="F:FAD binding"/>
    <property type="evidence" value="ECO:0007669"/>
    <property type="project" value="InterPro"/>
</dbReference>
<evidence type="ECO:0000256" key="1">
    <source>
        <dbReference type="ARBA" id="ARBA00001974"/>
    </source>
</evidence>
<evidence type="ECO:0000256" key="3">
    <source>
        <dbReference type="ARBA" id="ARBA00022630"/>
    </source>
</evidence>
<gene>
    <name evidence="8" type="ORF">AK830_g2740</name>
</gene>
<dbReference type="InterPro" id="IPR012951">
    <property type="entry name" value="BBE"/>
</dbReference>
<dbReference type="InterPro" id="IPR016169">
    <property type="entry name" value="FAD-bd_PCMH_sub2"/>
</dbReference>
<dbReference type="Gene3D" id="3.40.462.20">
    <property type="match status" value="1"/>
</dbReference>
<evidence type="ECO:0000256" key="6">
    <source>
        <dbReference type="SAM" id="SignalP"/>
    </source>
</evidence>
<reference evidence="8 9" key="1">
    <citation type="submission" date="2015-09" db="EMBL/GenBank/DDBJ databases">
        <title>Draft genome of a European isolate of the apple canker pathogen Neonectria ditissima.</title>
        <authorList>
            <person name="Gomez-Cortecero A."/>
            <person name="Harrison R.J."/>
            <person name="Armitage A.D."/>
        </authorList>
    </citation>
    <scope>NUCLEOTIDE SEQUENCE [LARGE SCALE GENOMIC DNA]</scope>
    <source>
        <strain evidence="8 9">R09/05</strain>
    </source>
</reference>
<dbReference type="OrthoDB" id="415825at2759"/>
<keyword evidence="4" id="KW-0274">FAD</keyword>
<dbReference type="Pfam" id="PF08031">
    <property type="entry name" value="BBE"/>
    <property type="match status" value="1"/>
</dbReference>
<protein>
    <recommendedName>
        <fullName evidence="7">FAD-binding PCMH-type domain-containing protein</fullName>
    </recommendedName>
</protein>
<comment type="similarity">
    <text evidence="2">Belongs to the oxygen-dependent FAD-linked oxidoreductase family.</text>
</comment>
<keyword evidence="5" id="KW-0560">Oxidoreductase</keyword>
<accession>A0A0P7B1Q4</accession>
<dbReference type="InterPro" id="IPR036318">
    <property type="entry name" value="FAD-bd_PCMH-like_sf"/>
</dbReference>
<feature type="chain" id="PRO_5006135289" description="FAD-binding PCMH-type domain-containing protein" evidence="6">
    <location>
        <begin position="23"/>
        <end position="494"/>
    </location>
</feature>
<keyword evidence="6" id="KW-0732">Signal</keyword>
<dbReference type="InterPro" id="IPR016166">
    <property type="entry name" value="FAD-bd_PCMH"/>
</dbReference>
<dbReference type="GO" id="GO:0016491">
    <property type="term" value="F:oxidoreductase activity"/>
    <property type="evidence" value="ECO:0007669"/>
    <property type="project" value="UniProtKB-KW"/>
</dbReference>